<name>A0ABD0KPA9_9CAEN</name>
<gene>
    <name evidence="1" type="ORF">BaRGS_00019693</name>
</gene>
<accession>A0ABD0KPA9</accession>
<dbReference type="EMBL" id="JACVVK020000143">
    <property type="protein sequence ID" value="KAK7489032.1"/>
    <property type="molecule type" value="Genomic_DNA"/>
</dbReference>
<evidence type="ECO:0000313" key="2">
    <source>
        <dbReference type="Proteomes" id="UP001519460"/>
    </source>
</evidence>
<organism evidence="1 2">
    <name type="scientific">Batillaria attramentaria</name>
    <dbReference type="NCBI Taxonomy" id="370345"/>
    <lineage>
        <taxon>Eukaryota</taxon>
        <taxon>Metazoa</taxon>
        <taxon>Spiralia</taxon>
        <taxon>Lophotrochozoa</taxon>
        <taxon>Mollusca</taxon>
        <taxon>Gastropoda</taxon>
        <taxon>Caenogastropoda</taxon>
        <taxon>Sorbeoconcha</taxon>
        <taxon>Cerithioidea</taxon>
        <taxon>Batillariidae</taxon>
        <taxon>Batillaria</taxon>
    </lineage>
</organism>
<sequence length="121" mass="13537">MLPVTGQWKIPVPAGVRLHQVMKLGDGNQSTYSRKGRVRRLHEGTTGVGKDAAVKVRSLGSWTEERQLPWPSQADAQRHYTISMQPGWLTTLPVCRQWRLSAPEAAQDDSAELGMEMMPDQ</sequence>
<dbReference type="Proteomes" id="UP001519460">
    <property type="component" value="Unassembled WGS sequence"/>
</dbReference>
<protein>
    <submittedName>
        <fullName evidence="1">Uncharacterized protein</fullName>
    </submittedName>
</protein>
<comment type="caution">
    <text evidence="1">The sequence shown here is derived from an EMBL/GenBank/DDBJ whole genome shotgun (WGS) entry which is preliminary data.</text>
</comment>
<evidence type="ECO:0000313" key="1">
    <source>
        <dbReference type="EMBL" id="KAK7489032.1"/>
    </source>
</evidence>
<keyword evidence="2" id="KW-1185">Reference proteome</keyword>
<dbReference type="AlphaFoldDB" id="A0ABD0KPA9"/>
<reference evidence="1 2" key="1">
    <citation type="journal article" date="2023" name="Sci. Data">
        <title>Genome assembly of the Korean intertidal mud-creeper Batillaria attramentaria.</title>
        <authorList>
            <person name="Patra A.K."/>
            <person name="Ho P.T."/>
            <person name="Jun S."/>
            <person name="Lee S.J."/>
            <person name="Kim Y."/>
            <person name="Won Y.J."/>
        </authorList>
    </citation>
    <scope>NUCLEOTIDE SEQUENCE [LARGE SCALE GENOMIC DNA]</scope>
    <source>
        <strain evidence="1">Wonlab-2016</strain>
    </source>
</reference>
<proteinExistence type="predicted"/>